<sequence length="266" mass="27463">MAREMNCAAEQVFVIEIGNTRTTMAVVAGEECSCVRQWQTSELGSAASARAALDEFLARATGVPAAVLCSVVPLHAGLFLPLLAARFNGEVTEVKGSMPLPFTLTYDSPASIGEDRVALMAFAAARFPGKPVIAIDIGTAITFDVLDASRCYLGGLILPGIDLMSASLCERTAKLPGVVVREGSGLLGKSTEECIRCGIYWGAVKQLDGILAELLHHPGLHDAGSGTAVLLTGGNSALLGPALSIPAVIDPYAVLKGAALLSGARS</sequence>
<evidence type="ECO:0000256" key="6">
    <source>
        <dbReference type="ARBA" id="ARBA00012102"/>
    </source>
</evidence>
<evidence type="ECO:0000256" key="15">
    <source>
        <dbReference type="ARBA" id="ARBA00040883"/>
    </source>
</evidence>
<dbReference type="RefSeq" id="WP_068866715.1">
    <property type="nucleotide sequence ID" value="NZ_VDCI01000002.1"/>
</dbReference>
<comment type="cofactor">
    <cofactor evidence="2">
        <name>K(+)</name>
        <dbReference type="ChEBI" id="CHEBI:29103"/>
    </cofactor>
</comment>
<name>A0A5C4S3G5_PROVB</name>
<comment type="function">
    <text evidence="16">Catalyzes the phosphorylation of pantothenate (Pan), the first step in CoA biosynthesis.</text>
</comment>
<dbReference type="HAMAP" id="MF_01274">
    <property type="entry name" value="Pantothen_kinase_3"/>
    <property type="match status" value="1"/>
</dbReference>
<feature type="binding site" evidence="16">
    <location>
        <begin position="16"/>
        <end position="23"/>
    </location>
    <ligand>
        <name>ATP</name>
        <dbReference type="ChEBI" id="CHEBI:30616"/>
    </ligand>
</feature>
<evidence type="ECO:0000256" key="2">
    <source>
        <dbReference type="ARBA" id="ARBA00001958"/>
    </source>
</evidence>
<dbReference type="UniPathway" id="UPA00241">
    <property type="reaction ID" value="UER00352"/>
</dbReference>
<feature type="active site" description="Proton acceptor" evidence="16">
    <location>
        <position position="115"/>
    </location>
</feature>
<evidence type="ECO:0000256" key="1">
    <source>
        <dbReference type="ARBA" id="ARBA00001206"/>
    </source>
</evidence>
<evidence type="ECO:0000256" key="16">
    <source>
        <dbReference type="HAMAP-Rule" id="MF_01274"/>
    </source>
</evidence>
<keyword evidence="10 16" id="KW-0418">Kinase</keyword>
<evidence type="ECO:0000256" key="10">
    <source>
        <dbReference type="ARBA" id="ARBA00022777"/>
    </source>
</evidence>
<gene>
    <name evidence="16" type="primary">coaX</name>
    <name evidence="17" type="ORF">FGF68_03620</name>
</gene>
<dbReference type="InterPro" id="IPR043129">
    <property type="entry name" value="ATPase_NBD"/>
</dbReference>
<keyword evidence="12 16" id="KW-0630">Potassium</keyword>
<evidence type="ECO:0000256" key="12">
    <source>
        <dbReference type="ARBA" id="ARBA00022958"/>
    </source>
</evidence>
<keyword evidence="7 16" id="KW-0963">Cytoplasm</keyword>
<dbReference type="GO" id="GO:0015937">
    <property type="term" value="P:coenzyme A biosynthetic process"/>
    <property type="evidence" value="ECO:0007669"/>
    <property type="project" value="UniProtKB-UniRule"/>
</dbReference>
<comment type="pathway">
    <text evidence="4 16">Cofactor biosynthesis; coenzyme A biosynthesis; CoA from (R)-pantothenate: step 1/5.</text>
</comment>
<keyword evidence="13 16" id="KW-0173">Coenzyme A biosynthesis</keyword>
<dbReference type="GO" id="GO:0046872">
    <property type="term" value="F:metal ion binding"/>
    <property type="evidence" value="ECO:0007669"/>
    <property type="project" value="UniProtKB-KW"/>
</dbReference>
<keyword evidence="18" id="KW-1185">Reference proteome</keyword>
<accession>A0A5C4S3G5</accession>
<comment type="cofactor">
    <cofactor evidence="16">
        <name>NH4(+)</name>
        <dbReference type="ChEBI" id="CHEBI:28938"/>
    </cofactor>
    <cofactor evidence="16">
        <name>K(+)</name>
        <dbReference type="ChEBI" id="CHEBI:29103"/>
    </cofactor>
    <text evidence="16">A monovalent cation. Ammonium or potassium.</text>
</comment>
<evidence type="ECO:0000256" key="5">
    <source>
        <dbReference type="ARBA" id="ARBA00011738"/>
    </source>
</evidence>
<feature type="binding site" evidence="16">
    <location>
        <position position="106"/>
    </location>
    <ligand>
        <name>substrate</name>
    </ligand>
</feature>
<evidence type="ECO:0000313" key="17">
    <source>
        <dbReference type="EMBL" id="TNJ37321.1"/>
    </source>
</evidence>
<feature type="binding site" evidence="16">
    <location>
        <position position="136"/>
    </location>
    <ligand>
        <name>K(+)</name>
        <dbReference type="ChEBI" id="CHEBI:29103"/>
    </ligand>
</feature>
<dbReference type="InterPro" id="IPR004619">
    <property type="entry name" value="Type_III_PanK"/>
</dbReference>
<feature type="binding site" evidence="16">
    <location>
        <position position="191"/>
    </location>
    <ligand>
        <name>substrate</name>
    </ligand>
</feature>
<dbReference type="AlphaFoldDB" id="A0A5C4S3G5"/>
<evidence type="ECO:0000256" key="7">
    <source>
        <dbReference type="ARBA" id="ARBA00022490"/>
    </source>
</evidence>
<evidence type="ECO:0000256" key="4">
    <source>
        <dbReference type="ARBA" id="ARBA00005225"/>
    </source>
</evidence>
<comment type="subcellular location">
    <subcellularLocation>
        <location evidence="3 16">Cytoplasm</location>
    </subcellularLocation>
</comment>
<evidence type="ECO:0000256" key="9">
    <source>
        <dbReference type="ARBA" id="ARBA00022741"/>
    </source>
</evidence>
<evidence type="ECO:0000256" key="8">
    <source>
        <dbReference type="ARBA" id="ARBA00022679"/>
    </source>
</evidence>
<comment type="catalytic activity">
    <reaction evidence="1 16">
        <text>(R)-pantothenate + ATP = (R)-4'-phosphopantothenate + ADP + H(+)</text>
        <dbReference type="Rhea" id="RHEA:16373"/>
        <dbReference type="ChEBI" id="CHEBI:10986"/>
        <dbReference type="ChEBI" id="CHEBI:15378"/>
        <dbReference type="ChEBI" id="CHEBI:29032"/>
        <dbReference type="ChEBI" id="CHEBI:30616"/>
        <dbReference type="ChEBI" id="CHEBI:456216"/>
        <dbReference type="EC" id="2.7.1.33"/>
    </reaction>
</comment>
<keyword evidence="16" id="KW-0479">Metal-binding</keyword>
<dbReference type="GO" id="GO:0004594">
    <property type="term" value="F:pantothenate kinase activity"/>
    <property type="evidence" value="ECO:0007669"/>
    <property type="project" value="UniProtKB-UniRule"/>
</dbReference>
<evidence type="ECO:0000256" key="3">
    <source>
        <dbReference type="ARBA" id="ARBA00004496"/>
    </source>
</evidence>
<dbReference type="PANTHER" id="PTHR34265:SF1">
    <property type="entry name" value="TYPE III PANTOTHENATE KINASE"/>
    <property type="match status" value="1"/>
</dbReference>
<dbReference type="PANTHER" id="PTHR34265">
    <property type="entry name" value="TYPE III PANTOTHENATE KINASE"/>
    <property type="match status" value="1"/>
</dbReference>
<organism evidence="17 18">
    <name type="scientific">Prosthecochloris vibrioformis</name>
    <name type="common">Chlorobium vibrioforme</name>
    <dbReference type="NCBI Taxonomy" id="1098"/>
    <lineage>
        <taxon>Bacteria</taxon>
        <taxon>Pseudomonadati</taxon>
        <taxon>Chlorobiota</taxon>
        <taxon>Chlorobiia</taxon>
        <taxon>Chlorobiales</taxon>
        <taxon>Chlorobiaceae</taxon>
        <taxon>Prosthecochloris</taxon>
    </lineage>
</organism>
<evidence type="ECO:0000256" key="11">
    <source>
        <dbReference type="ARBA" id="ARBA00022840"/>
    </source>
</evidence>
<dbReference type="Proteomes" id="UP000309544">
    <property type="component" value="Unassembled WGS sequence"/>
</dbReference>
<evidence type="ECO:0000313" key="18">
    <source>
        <dbReference type="Proteomes" id="UP000309544"/>
    </source>
</evidence>
<dbReference type="GO" id="GO:0005737">
    <property type="term" value="C:cytoplasm"/>
    <property type="evidence" value="ECO:0007669"/>
    <property type="project" value="UniProtKB-SubCell"/>
</dbReference>
<evidence type="ECO:0000256" key="14">
    <source>
        <dbReference type="ARBA" id="ARBA00038036"/>
    </source>
</evidence>
<dbReference type="EMBL" id="VDCI01000002">
    <property type="protein sequence ID" value="TNJ37321.1"/>
    <property type="molecule type" value="Genomic_DNA"/>
</dbReference>
<proteinExistence type="inferred from homology"/>
<dbReference type="EC" id="2.7.1.33" evidence="6 16"/>
<keyword evidence="11 16" id="KW-0067">ATP-binding</keyword>
<dbReference type="SUPFAM" id="SSF53067">
    <property type="entry name" value="Actin-like ATPase domain"/>
    <property type="match status" value="2"/>
</dbReference>
<feature type="binding site" evidence="16">
    <location>
        <position position="139"/>
    </location>
    <ligand>
        <name>ATP</name>
        <dbReference type="ChEBI" id="CHEBI:30616"/>
    </ligand>
</feature>
<dbReference type="Gene3D" id="3.30.420.40">
    <property type="match status" value="2"/>
</dbReference>
<dbReference type="NCBIfam" id="TIGR00671">
    <property type="entry name" value="baf"/>
    <property type="match status" value="1"/>
</dbReference>
<evidence type="ECO:0000256" key="13">
    <source>
        <dbReference type="ARBA" id="ARBA00022993"/>
    </source>
</evidence>
<comment type="caution">
    <text evidence="17">The sequence shown here is derived from an EMBL/GenBank/DDBJ whole genome shotgun (WGS) entry which is preliminary data.</text>
</comment>
<comment type="similarity">
    <text evidence="14 16">Belongs to the type III pantothenate kinase family.</text>
</comment>
<dbReference type="GO" id="GO:0005524">
    <property type="term" value="F:ATP binding"/>
    <property type="evidence" value="ECO:0007669"/>
    <property type="project" value="UniProtKB-UniRule"/>
</dbReference>
<protein>
    <recommendedName>
        <fullName evidence="15 16">Type III pantothenate kinase</fullName>
        <ecNumber evidence="6 16">2.7.1.33</ecNumber>
    </recommendedName>
    <alternativeName>
        <fullName evidence="16">PanK-III</fullName>
    </alternativeName>
    <alternativeName>
        <fullName evidence="16">Pantothenic acid kinase</fullName>
    </alternativeName>
</protein>
<keyword evidence="8 16" id="KW-0808">Transferase</keyword>
<reference evidence="17 18" key="1">
    <citation type="submission" date="2019-05" db="EMBL/GenBank/DDBJ databases">
        <title>Draft Whole-Genome sequence of the green sulfur bacterium Prosthecochloris vibrioformis DSM 260.</title>
        <authorList>
            <person name="Meyer T.E."/>
            <person name="Kyndt J.A."/>
        </authorList>
    </citation>
    <scope>NUCLEOTIDE SEQUENCE [LARGE SCALE GENOMIC DNA]</scope>
    <source>
        <strain evidence="17 18">DSM 260</strain>
    </source>
</reference>
<dbReference type="CDD" id="cd24015">
    <property type="entry name" value="ASKHA_NBD_PanK-III"/>
    <property type="match status" value="1"/>
</dbReference>
<dbReference type="Pfam" id="PF03309">
    <property type="entry name" value="Pan_kinase"/>
    <property type="match status" value="1"/>
</dbReference>
<comment type="subunit">
    <text evidence="5 16">Homodimer.</text>
</comment>
<keyword evidence="9 16" id="KW-0547">Nucleotide-binding</keyword>
<feature type="binding site" evidence="16">
    <location>
        <begin position="113"/>
        <end position="116"/>
    </location>
    <ligand>
        <name>substrate</name>
    </ligand>
</feature>